<name>A0AAU9TGF6_EUPED</name>
<dbReference type="Proteomes" id="UP001153954">
    <property type="component" value="Unassembled WGS sequence"/>
</dbReference>
<organism evidence="2 3">
    <name type="scientific">Euphydryas editha</name>
    <name type="common">Edith's checkerspot</name>
    <dbReference type="NCBI Taxonomy" id="104508"/>
    <lineage>
        <taxon>Eukaryota</taxon>
        <taxon>Metazoa</taxon>
        <taxon>Ecdysozoa</taxon>
        <taxon>Arthropoda</taxon>
        <taxon>Hexapoda</taxon>
        <taxon>Insecta</taxon>
        <taxon>Pterygota</taxon>
        <taxon>Neoptera</taxon>
        <taxon>Endopterygota</taxon>
        <taxon>Lepidoptera</taxon>
        <taxon>Glossata</taxon>
        <taxon>Ditrysia</taxon>
        <taxon>Papilionoidea</taxon>
        <taxon>Nymphalidae</taxon>
        <taxon>Nymphalinae</taxon>
        <taxon>Euphydryas</taxon>
    </lineage>
</organism>
<accession>A0AAU9TGF6</accession>
<evidence type="ECO:0000313" key="3">
    <source>
        <dbReference type="Proteomes" id="UP001153954"/>
    </source>
</evidence>
<dbReference type="EMBL" id="CAKOGL010000005">
    <property type="protein sequence ID" value="CAH2086674.1"/>
    <property type="molecule type" value="Genomic_DNA"/>
</dbReference>
<comment type="caution">
    <text evidence="2">The sequence shown here is derived from an EMBL/GenBank/DDBJ whole genome shotgun (WGS) entry which is preliminary data.</text>
</comment>
<dbReference type="AlphaFoldDB" id="A0AAU9TGF6"/>
<gene>
    <name evidence="2" type="ORF">EEDITHA_LOCUS3021</name>
</gene>
<keyword evidence="3" id="KW-1185">Reference proteome</keyword>
<evidence type="ECO:0000313" key="2">
    <source>
        <dbReference type="EMBL" id="CAH2086674.1"/>
    </source>
</evidence>
<feature type="compositionally biased region" description="Basic residues" evidence="1">
    <location>
        <begin position="72"/>
        <end position="85"/>
    </location>
</feature>
<feature type="region of interest" description="Disordered" evidence="1">
    <location>
        <begin position="72"/>
        <end position="101"/>
    </location>
</feature>
<evidence type="ECO:0000256" key="1">
    <source>
        <dbReference type="SAM" id="MobiDB-lite"/>
    </source>
</evidence>
<protein>
    <submittedName>
        <fullName evidence="2">Uncharacterized protein</fullName>
    </submittedName>
</protein>
<reference evidence="2" key="1">
    <citation type="submission" date="2022-03" db="EMBL/GenBank/DDBJ databases">
        <authorList>
            <person name="Tunstrom K."/>
        </authorList>
    </citation>
    <scope>NUCLEOTIDE SEQUENCE</scope>
</reference>
<sequence length="126" mass="14540">MIAIECTCVVRDAGSAQAARRAATSYREVIQKFPLQKQNSRGDFIQFELGENNYIHRIKYVLVDERDSARRTRGRKPRYCLRPGRRTGPYQPIPLPTNSTLYTRNTREGQAYCEYISARYSSPTDS</sequence>
<proteinExistence type="predicted"/>